<dbReference type="InterPro" id="IPR029063">
    <property type="entry name" value="SAM-dependent_MTases_sf"/>
</dbReference>
<evidence type="ECO:0000313" key="8">
    <source>
        <dbReference type="EMBL" id="CAG5083064.1"/>
    </source>
</evidence>
<dbReference type="RefSeq" id="WP_213483964.1">
    <property type="nucleotide sequence ID" value="NZ_CAJRAY010000026.1"/>
</dbReference>
<dbReference type="InterPro" id="IPR011639">
    <property type="entry name" value="MethylTrfase_TaqI-like_dom"/>
</dbReference>
<dbReference type="PANTHER" id="PTHR33841">
    <property type="entry name" value="DNA METHYLTRANSFERASE YEEA-RELATED"/>
    <property type="match status" value="1"/>
</dbReference>
<keyword evidence="4 8" id="KW-0808">Transferase</keyword>
<evidence type="ECO:0000256" key="4">
    <source>
        <dbReference type="ARBA" id="ARBA00022679"/>
    </source>
</evidence>
<dbReference type="PROSITE" id="PS00092">
    <property type="entry name" value="N6_MTASE"/>
    <property type="match status" value="1"/>
</dbReference>
<keyword evidence="9" id="KW-1185">Reference proteome</keyword>
<reference evidence="8 9" key="1">
    <citation type="submission" date="2021-04" db="EMBL/GenBank/DDBJ databases">
        <authorList>
            <person name="Rakotoarivonina H."/>
        </authorList>
    </citation>
    <scope>NUCLEOTIDE SEQUENCE [LARGE SCALE GENOMIC DNA]</scope>
    <source>
        <strain evidence="8 9">XE</strain>
    </source>
</reference>
<feature type="domain" description="Type II methyltransferase M.TaqI-like" evidence="7">
    <location>
        <begin position="82"/>
        <end position="180"/>
    </location>
</feature>
<dbReference type="Pfam" id="PF07669">
    <property type="entry name" value="Eco57I"/>
    <property type="match status" value="1"/>
</dbReference>
<dbReference type="PRINTS" id="PR00507">
    <property type="entry name" value="N12N6MTFRASE"/>
</dbReference>
<evidence type="ECO:0000256" key="6">
    <source>
        <dbReference type="ARBA" id="ARBA00047942"/>
    </source>
</evidence>
<protein>
    <recommendedName>
        <fullName evidence="2">site-specific DNA-methyltransferase (adenine-specific)</fullName>
        <ecNumber evidence="2">2.1.1.72</ecNumber>
    </recommendedName>
</protein>
<dbReference type="EC" id="2.1.1.72" evidence="2"/>
<evidence type="ECO:0000259" key="7">
    <source>
        <dbReference type="Pfam" id="PF07669"/>
    </source>
</evidence>
<dbReference type="InterPro" id="IPR050953">
    <property type="entry name" value="N4_N6_ade-DNA_methylase"/>
</dbReference>
<dbReference type="EMBL" id="CAJRAY010000026">
    <property type="protein sequence ID" value="CAG5083064.1"/>
    <property type="molecule type" value="Genomic_DNA"/>
</dbReference>
<keyword evidence="5" id="KW-0949">S-adenosyl-L-methionine</keyword>
<proteinExistence type="inferred from homology"/>
<gene>
    <name evidence="8" type="primary">txxe 1519-accI</name>
    <name evidence="8" type="ORF">TXXE_06720</name>
</gene>
<evidence type="ECO:0000256" key="5">
    <source>
        <dbReference type="ARBA" id="ARBA00022691"/>
    </source>
</evidence>
<dbReference type="GO" id="GO:0032259">
    <property type="term" value="P:methylation"/>
    <property type="evidence" value="ECO:0007669"/>
    <property type="project" value="UniProtKB-KW"/>
</dbReference>
<name>A0ABM8V2J2_THEXY</name>
<comment type="catalytic activity">
    <reaction evidence="6">
        <text>a 2'-deoxyadenosine in DNA + S-adenosyl-L-methionine = an N(6)-methyl-2'-deoxyadenosine in DNA + S-adenosyl-L-homocysteine + H(+)</text>
        <dbReference type="Rhea" id="RHEA:15197"/>
        <dbReference type="Rhea" id="RHEA-COMP:12418"/>
        <dbReference type="Rhea" id="RHEA-COMP:12419"/>
        <dbReference type="ChEBI" id="CHEBI:15378"/>
        <dbReference type="ChEBI" id="CHEBI:57856"/>
        <dbReference type="ChEBI" id="CHEBI:59789"/>
        <dbReference type="ChEBI" id="CHEBI:90615"/>
        <dbReference type="ChEBI" id="CHEBI:90616"/>
        <dbReference type="EC" id="2.1.1.72"/>
    </reaction>
</comment>
<accession>A0ABM8V2J2</accession>
<dbReference type="PANTHER" id="PTHR33841:SF5">
    <property type="entry name" value="DNA METHYLASE (MODIFICATION METHYLASE) (METHYLTRANSFERASE)-RELATED"/>
    <property type="match status" value="1"/>
</dbReference>
<keyword evidence="3 8" id="KW-0489">Methyltransferase</keyword>
<dbReference type="InterPro" id="IPR002052">
    <property type="entry name" value="DNA_methylase_N6_adenine_CS"/>
</dbReference>
<sequence>MLTAKRALGQYSTPLRTVDYMVRKVIEKIRHLKSPKILDPAVGDGVFVERLMASGVNPAFIHAFDIDPDAVQANAHIPNIRHQDFLTVQGGEFDAIIGNPPYKSKRESRYIKENKARLERQFGEIGIRNLYAMFVHHALSNLKEGGTLCFIVQDSFLTNVYYQDFRRFILDHCLIDEIVLAPRKLFHHTDADVRTAIITLTKCTGPENREKRSAHVMTLIDRLQEEDDYFHPPQDKVQKLEQRYFERMEKHNFFINVPVSIIDIILKTPLKLGHVVDGGTGISTGNDAKFLRKPSGIAEEDPDWVPFYKNGGTKDAWFYETPYRIHRDWETPGRQYKDFMTRNAQHYFKEGITCSSMGVEFSASYMPAGCLFGVNANFFSDDREHLFYVLALLNSTLAKYIIRAVFNRTNMVTAGYIKRIPYIEPAPELKTRIADIARTIVASKKANPQFDYRPLQCEIDALIYEIYGVDPADRKLLEQFCGNLYEAV</sequence>
<evidence type="ECO:0000256" key="1">
    <source>
        <dbReference type="ARBA" id="ARBA00006594"/>
    </source>
</evidence>
<dbReference type="GO" id="GO:0009007">
    <property type="term" value="F:site-specific DNA-methyltransferase (adenine-specific) activity"/>
    <property type="evidence" value="ECO:0007669"/>
    <property type="project" value="UniProtKB-EC"/>
</dbReference>
<evidence type="ECO:0000313" key="9">
    <source>
        <dbReference type="Proteomes" id="UP000681526"/>
    </source>
</evidence>
<dbReference type="CDD" id="cd02440">
    <property type="entry name" value="AdoMet_MTases"/>
    <property type="match status" value="1"/>
</dbReference>
<evidence type="ECO:0000256" key="2">
    <source>
        <dbReference type="ARBA" id="ARBA00011900"/>
    </source>
</evidence>
<organism evidence="8 9">
    <name type="scientific">Thermobacillus xylanilyticus</name>
    <dbReference type="NCBI Taxonomy" id="76633"/>
    <lineage>
        <taxon>Bacteria</taxon>
        <taxon>Bacillati</taxon>
        <taxon>Bacillota</taxon>
        <taxon>Bacilli</taxon>
        <taxon>Bacillales</taxon>
        <taxon>Paenibacillaceae</taxon>
        <taxon>Thermobacillus</taxon>
    </lineage>
</organism>
<evidence type="ECO:0000256" key="3">
    <source>
        <dbReference type="ARBA" id="ARBA00022603"/>
    </source>
</evidence>
<comment type="similarity">
    <text evidence="1">Belongs to the N(4)/N(6)-methyltransferase family.</text>
</comment>
<dbReference type="Proteomes" id="UP000681526">
    <property type="component" value="Unassembled WGS sequence"/>
</dbReference>
<dbReference type="SUPFAM" id="SSF53335">
    <property type="entry name" value="S-adenosyl-L-methionine-dependent methyltransferases"/>
    <property type="match status" value="1"/>
</dbReference>
<comment type="caution">
    <text evidence="8">The sequence shown here is derived from an EMBL/GenBank/DDBJ whole genome shotgun (WGS) entry which is preliminary data.</text>
</comment>
<dbReference type="Gene3D" id="3.40.50.150">
    <property type="entry name" value="Vaccinia Virus protein VP39"/>
    <property type="match status" value="1"/>
</dbReference>